<evidence type="ECO:0000313" key="3">
    <source>
        <dbReference type="EMBL" id="KAF9523313.1"/>
    </source>
</evidence>
<reference evidence="3" key="1">
    <citation type="submission" date="2020-11" db="EMBL/GenBank/DDBJ databases">
        <authorList>
            <consortium name="DOE Joint Genome Institute"/>
            <person name="Ahrendt S."/>
            <person name="Riley R."/>
            <person name="Andreopoulos W."/>
            <person name="Labutti K."/>
            <person name="Pangilinan J."/>
            <person name="Ruiz-Duenas F.J."/>
            <person name="Barrasa J.M."/>
            <person name="Sanchez-Garcia M."/>
            <person name="Camarero S."/>
            <person name="Miyauchi S."/>
            <person name="Serrano A."/>
            <person name="Linde D."/>
            <person name="Babiker R."/>
            <person name="Drula E."/>
            <person name="Ayuso-Fernandez I."/>
            <person name="Pacheco R."/>
            <person name="Padilla G."/>
            <person name="Ferreira P."/>
            <person name="Barriuso J."/>
            <person name="Kellner H."/>
            <person name="Castanera R."/>
            <person name="Alfaro M."/>
            <person name="Ramirez L."/>
            <person name="Pisabarro A.G."/>
            <person name="Kuo A."/>
            <person name="Tritt A."/>
            <person name="Lipzen A."/>
            <person name="He G."/>
            <person name="Yan M."/>
            <person name="Ng V."/>
            <person name="Cullen D."/>
            <person name="Martin F."/>
            <person name="Rosso M.-N."/>
            <person name="Henrissat B."/>
            <person name="Hibbett D."/>
            <person name="Martinez A.T."/>
            <person name="Grigoriev I.V."/>
        </authorList>
    </citation>
    <scope>NUCLEOTIDE SEQUENCE</scope>
    <source>
        <strain evidence="3">CBS 506.95</strain>
    </source>
</reference>
<comment type="caution">
    <text evidence="3">The sequence shown here is derived from an EMBL/GenBank/DDBJ whole genome shotgun (WGS) entry which is preliminary data.</text>
</comment>
<feature type="compositionally biased region" description="Basic and acidic residues" evidence="2">
    <location>
        <begin position="1"/>
        <end position="11"/>
    </location>
</feature>
<evidence type="ECO:0000313" key="4">
    <source>
        <dbReference type="Proteomes" id="UP000807306"/>
    </source>
</evidence>
<evidence type="ECO:0000256" key="1">
    <source>
        <dbReference type="ARBA" id="ARBA00009740"/>
    </source>
</evidence>
<comment type="similarity">
    <text evidence="1">Belongs to the OBAP family.</text>
</comment>
<organism evidence="3 4">
    <name type="scientific">Crepidotus variabilis</name>
    <dbReference type="NCBI Taxonomy" id="179855"/>
    <lineage>
        <taxon>Eukaryota</taxon>
        <taxon>Fungi</taxon>
        <taxon>Dikarya</taxon>
        <taxon>Basidiomycota</taxon>
        <taxon>Agaricomycotina</taxon>
        <taxon>Agaricomycetes</taxon>
        <taxon>Agaricomycetidae</taxon>
        <taxon>Agaricales</taxon>
        <taxon>Agaricineae</taxon>
        <taxon>Crepidotaceae</taxon>
        <taxon>Crepidotus</taxon>
    </lineage>
</organism>
<dbReference type="AlphaFoldDB" id="A0A9P6E652"/>
<dbReference type="EMBL" id="MU157920">
    <property type="protein sequence ID" value="KAF9523313.1"/>
    <property type="molecule type" value="Genomic_DNA"/>
</dbReference>
<keyword evidence="4" id="KW-1185">Reference proteome</keyword>
<proteinExistence type="inferred from homology"/>
<evidence type="ECO:0000256" key="2">
    <source>
        <dbReference type="SAM" id="MobiDB-lite"/>
    </source>
</evidence>
<dbReference type="Pfam" id="PF06884">
    <property type="entry name" value="DUF1264"/>
    <property type="match status" value="1"/>
</dbReference>
<protein>
    <recommendedName>
        <fullName evidence="5">DUF1264-domain-containing protein</fullName>
    </recommendedName>
</protein>
<feature type="region of interest" description="Disordered" evidence="2">
    <location>
        <begin position="1"/>
        <end position="26"/>
    </location>
</feature>
<feature type="compositionally biased region" description="Polar residues" evidence="2">
    <location>
        <begin position="15"/>
        <end position="26"/>
    </location>
</feature>
<name>A0A9P6E652_9AGAR</name>
<dbReference type="InterPro" id="IPR010686">
    <property type="entry name" value="OBAP-like"/>
</dbReference>
<dbReference type="Proteomes" id="UP000807306">
    <property type="component" value="Unassembled WGS sequence"/>
</dbReference>
<evidence type="ECO:0008006" key="5">
    <source>
        <dbReference type="Google" id="ProtNLM"/>
    </source>
</evidence>
<sequence length="231" mass="26378">MSADQKSRSSEDSADITNNASGNPTSVKSQILSTAAGMLQEFEPVKNICAFLNAFHVYADEPSRAVESHHYCSHVNEDVRQCLIYDSNEKNARLIGVEYMITPQLYETLDQTERRLWHSHVFEVKSGMLIMPKPSMVPEAAWELAETKEMEDVIQLYGKVYHFWQVDRGDKLPLGQPKLMASITNESQVPGLWERVAERDRKLVADYQRKKAIRQGILEPQIHPDADQCRT</sequence>
<dbReference type="PANTHER" id="PTHR31360:SF0">
    <property type="entry name" value="OIL BODY-ASSOCIATED PROTEIN 1B"/>
    <property type="match status" value="1"/>
</dbReference>
<dbReference type="OrthoDB" id="1901244at2759"/>
<accession>A0A9P6E652</accession>
<gene>
    <name evidence="3" type="ORF">CPB83DRAFT_821662</name>
</gene>
<dbReference type="PANTHER" id="PTHR31360">
    <property type="match status" value="1"/>
</dbReference>